<dbReference type="InterPro" id="IPR000873">
    <property type="entry name" value="AMP-dep_synth/lig_dom"/>
</dbReference>
<name>A0A2Z5JCP2_STRAR</name>
<feature type="domain" description="AMP-binding enzyme C-terminal" evidence="4">
    <location>
        <begin position="428"/>
        <end position="503"/>
    </location>
</feature>
<protein>
    <submittedName>
        <fullName evidence="5">Long-chain fatty acid--CoA ligase</fullName>
    </submittedName>
</protein>
<evidence type="ECO:0000256" key="2">
    <source>
        <dbReference type="ARBA" id="ARBA00022598"/>
    </source>
</evidence>
<dbReference type="KEGG" id="sata:C5746_14700"/>
<dbReference type="PANTHER" id="PTHR43201">
    <property type="entry name" value="ACYL-COA SYNTHETASE"/>
    <property type="match status" value="1"/>
</dbReference>
<dbReference type="FunFam" id="3.30.300.30:FF:000008">
    <property type="entry name" value="2,3-dihydroxybenzoate-AMP ligase"/>
    <property type="match status" value="1"/>
</dbReference>
<dbReference type="GeneID" id="95519721"/>
<evidence type="ECO:0000256" key="1">
    <source>
        <dbReference type="ARBA" id="ARBA00006432"/>
    </source>
</evidence>
<dbReference type="PANTHER" id="PTHR43201:SF5">
    <property type="entry name" value="MEDIUM-CHAIN ACYL-COA LIGASE ACSF2, MITOCHONDRIAL"/>
    <property type="match status" value="1"/>
</dbReference>
<gene>
    <name evidence="5" type="ORF">C5746_14700</name>
</gene>
<evidence type="ECO:0000259" key="3">
    <source>
        <dbReference type="Pfam" id="PF00501"/>
    </source>
</evidence>
<dbReference type="Gene3D" id="3.40.50.12780">
    <property type="entry name" value="N-terminal domain of ligase-like"/>
    <property type="match status" value="1"/>
</dbReference>
<feature type="domain" description="AMP-dependent synthetase/ligase" evidence="3">
    <location>
        <begin position="15"/>
        <end position="378"/>
    </location>
</feature>
<dbReference type="NCBIfam" id="NF004837">
    <property type="entry name" value="PRK06187.1"/>
    <property type="match status" value="1"/>
</dbReference>
<proteinExistence type="inferred from homology"/>
<dbReference type="Proteomes" id="UP000252698">
    <property type="component" value="Chromosome"/>
</dbReference>
<evidence type="ECO:0000259" key="4">
    <source>
        <dbReference type="Pfam" id="PF13193"/>
    </source>
</evidence>
<reference evidence="5 6" key="1">
    <citation type="journal article" date="2018" name="Front. Microbiol.">
        <title>Genome Sequencing of Streptomyces atratus SCSIOZH16 and Activation Production of Nocardamine via Metabolic Engineering.</title>
        <authorList>
            <person name="Li Y."/>
            <person name="Zhang C."/>
            <person name="Liu C."/>
            <person name="Ju J."/>
            <person name="Ma J."/>
        </authorList>
    </citation>
    <scope>NUCLEOTIDE SEQUENCE [LARGE SCALE GENOMIC DNA]</scope>
    <source>
        <strain evidence="5 6">SCSIO_ZH16</strain>
    </source>
</reference>
<evidence type="ECO:0000313" key="5">
    <source>
        <dbReference type="EMBL" id="AXE77983.1"/>
    </source>
</evidence>
<dbReference type="Pfam" id="PF00501">
    <property type="entry name" value="AMP-binding"/>
    <property type="match status" value="1"/>
</dbReference>
<evidence type="ECO:0000313" key="6">
    <source>
        <dbReference type="Proteomes" id="UP000252698"/>
    </source>
</evidence>
<accession>A0A2Z5JCP2</accession>
<sequence length="522" mass="56678">MDEATPETLAAIPGHHAAVRPDHVAMIHLGTEVTYAELDRESNRAAHALLAAGLAPGDRVAFLGMESQHYYEIAFACAKSGTVLVPVNWRLTESEVEHQLRDSCARLLFVEEEYRATVERIEADLPELKCVVGMDTAGRRGAGFLDWKSAFPDTGTGYRPDPAQPVAQMYTSGTTGLPKGVVLPHRSFFALGRAMDDNGLDWVDWKPDDKSLIGLPGLHIAGLSWSMQGFTAGVTNVIMRMFVAQDAVALIRDVGVTTTFVAPAMLQMMLAEPAASKETFATLRKAVYGGSPIAEELLVRSIEVLEADLVQAYAATETGNAVALLPMPDHIPGSPRLRAAGLACPGVEIRIVADGRTCATGETGEVWVRSPAVMLGYWNLPEATVQTLTDGWLRMGDAGHLDEDGYLHLCDRIKDTIIVAGENVYPGEVEEALGKHPAVAEVAVIGAPHPRWGEAVHACVVLHEGMRATPRELMLSLKGRIADFKIPVRYDFLDGLPRNSTGKVLRRELRDRFWAGRASKIH</sequence>
<comment type="similarity">
    <text evidence="1">Belongs to the ATP-dependent AMP-binding enzyme family.</text>
</comment>
<dbReference type="AlphaFoldDB" id="A0A2Z5JCP2"/>
<dbReference type="GO" id="GO:0031956">
    <property type="term" value="F:medium-chain fatty acid-CoA ligase activity"/>
    <property type="evidence" value="ECO:0007669"/>
    <property type="project" value="TreeGrafter"/>
</dbReference>
<dbReference type="RefSeq" id="WP_114244582.1">
    <property type="nucleotide sequence ID" value="NZ_CP027306.1"/>
</dbReference>
<dbReference type="InterPro" id="IPR025110">
    <property type="entry name" value="AMP-bd_C"/>
</dbReference>
<dbReference type="EMBL" id="CP027306">
    <property type="protein sequence ID" value="AXE77983.1"/>
    <property type="molecule type" value="Genomic_DNA"/>
</dbReference>
<dbReference type="Gene3D" id="3.30.300.30">
    <property type="match status" value="1"/>
</dbReference>
<dbReference type="InterPro" id="IPR042099">
    <property type="entry name" value="ANL_N_sf"/>
</dbReference>
<dbReference type="SUPFAM" id="SSF56801">
    <property type="entry name" value="Acetyl-CoA synthetase-like"/>
    <property type="match status" value="1"/>
</dbReference>
<keyword evidence="2 5" id="KW-0436">Ligase</keyword>
<dbReference type="Pfam" id="PF13193">
    <property type="entry name" value="AMP-binding_C"/>
    <property type="match status" value="1"/>
</dbReference>
<dbReference type="GO" id="GO:0006631">
    <property type="term" value="P:fatty acid metabolic process"/>
    <property type="evidence" value="ECO:0007669"/>
    <property type="project" value="TreeGrafter"/>
</dbReference>
<organism evidence="5 6">
    <name type="scientific">Streptomyces atratus</name>
    <dbReference type="NCBI Taxonomy" id="1893"/>
    <lineage>
        <taxon>Bacteria</taxon>
        <taxon>Bacillati</taxon>
        <taxon>Actinomycetota</taxon>
        <taxon>Actinomycetes</taxon>
        <taxon>Kitasatosporales</taxon>
        <taxon>Streptomycetaceae</taxon>
        <taxon>Streptomyces</taxon>
    </lineage>
</organism>
<dbReference type="InterPro" id="IPR045851">
    <property type="entry name" value="AMP-bd_C_sf"/>
</dbReference>